<dbReference type="Pfam" id="PF01833">
    <property type="entry name" value="TIG"/>
    <property type="match status" value="6"/>
</dbReference>
<dbReference type="CDD" id="cd00102">
    <property type="entry name" value="IPT"/>
    <property type="match status" value="3"/>
</dbReference>
<feature type="domain" description="Fibronectin type-III" evidence="3">
    <location>
        <begin position="1759"/>
        <end position="1846"/>
    </location>
</feature>
<dbReference type="InterPro" id="IPR003961">
    <property type="entry name" value="FN3_dom"/>
</dbReference>
<feature type="region of interest" description="Disordered" evidence="1">
    <location>
        <begin position="282"/>
        <end position="301"/>
    </location>
</feature>
<evidence type="ECO:0000259" key="3">
    <source>
        <dbReference type="PROSITE" id="PS50853"/>
    </source>
</evidence>
<dbReference type="SUPFAM" id="SSF81296">
    <property type="entry name" value="E set domains"/>
    <property type="match status" value="4"/>
</dbReference>
<sequence length="2054" mass="226032">MRKFNKFLARLMILIMTLSLLPTEVIYAFDPDKFEVTDVTIGKTYDRNRLIEKAYIIIEGAYLKDADVLMLTTDGGYKPLGNRTINTDNILQFELAQKDQLGVQLNVGGAVISINEQNMPQLTGITRKVKQGPTEKLKIEGSKLKNVYEYSSSSGKGQIIEAKYGKGNSYTTFDATKFKDSEASVEIENLTGDLGIQNIVFTSELKTKTKINNIEKDVNVHITHTYKDQFQLTKDLPISGKIEMFPNRAQPGETIYFTADKLDLYDVFFLTTLDGTDPYTNSNKGLNPTYQQKTSASEKDTLSVQVPNLPLGEYYVVITNKISEGKDPMQEITGEAILEDKFTIIDSQNKMTILTVYPKTGPDTGELVTITGQFIGSLNITNIDNFSSDEYELTDVSAADANTLVLKYDKKAGSSTPISSVTKKISVIIGNKASFKDNEGNLYKYSFNKDLDSIIVRTPQVTNADISPVQDVVIETETVLTKADGNIVIRERAVKEKGYTYIVSKVSPEITEAVPNLIQVNDKGKIPSDRYIAIYGKNFLIHKFTDEKTGKEIVRYPVVELGTIVIDKNSSPDIFLKIFDANGRELDGSSGSELGTKILIRLKEGTPDPGVNIGKAPLKVTNPIRNSTEMGLSTQINDFIEFVSPDISKHPTIQNVTPNVVPVEGGDEIVIVGSNFTDGVRVFIDGAEVKSIKREADGRTITFKAPPGREGQTQLQVMNPEGAMATFPFSYVKTFTDPKITSIQPRQGNTGTLVVIKGDNFLKPDPTGGKDAIYRLIGTRVLIEGQDINSYNINTSTKEIELKEFTNPGELLFSIKNKELITASYYHSILLEEMPGGKYYTVDLDPSGIPIISDGLGNEYRVQVDSSSLKLQANKVGGDLFDLTVKADGTIIIGKGSVEILTFKIVTPFVIKGDRIVGDNVKVIDKNTIYFTVPALDFPDGWYDVTVQNPDTKKDTKKDENGFYYYAQPQSKPKIDRIDPSEGSVAGNNIITIYGSNFIETGDKKAKVFINGVEVDPSKVQISTSGNTITVVVPPYSGDLFADKGVGRWSVPVVVINPDGGSYSVENGYTYVVPKSHPEITRIIPSAGTAAGGTIVEIFGNDFRSAEPFEDLNRNQEYDEGEPFTDLNGNGKYDKSFDPNDQKELSPPIYPYEYYYTSPLLPKVYFGMERAMIVEFNSTYIKVITPKGKKGTAAVYVENNDGGRSNTVTYTYEGSNPKITKVSPNTGNKSGNDNIGIYGSDFRQSPIKVYTSTSEKENRNMTLVQFGDNTNKDIARDKPNSGLINQGNAQVSLEKDFTAVYKAVYDTKTGSTAQIQVTLKYNDVTYTNTFIHFNDEESFINTNLLVDKDGNAYPFSELIRFSVVDRRFIVERGFAPAVNNIDSTELSVTTPPYYTVGTVSLRVINPDGGEAKSTFIYKNPDSKPIITDITNQNVSPVSEQVIIDGRQVMARIIRVNYKGGNTIKVIGDDFRDNAHILIGEIMDLGPSSINYDGLPRLLSFEMPAASENNVGKYYRLIVVNEDGGSAASDELTPPIYITFVKGESDPSVTKITPNKGPAAGGTKVTIEGKDFRSTMEGFTDTIHVYFGEIPAKDITVSRDGKFIYVTTPAHEPGEVTVKVQNPDGTIVTAPEPFTFISNPKITKVTDLSELTEIKTISVEGGQEIKLKGFGFKDGAKVYFNPVIKKADGSTKDKVFYIEGVAYTLESGIEAAAVEFIDSETVKVTTPEGNKDSLGVILVNEDGGATNIYPLGYSLPEVEAPQGVRADLIYDRYIKITWSEVPGAKEYEIYVVINSSNIELIGTSKTTSFVYEDLEPRTTYKFIVKAIGEFNISKASRESNEVRTGKTVGIPDTDGELNEETILKKNGTLAEISIGRNDANRALTIDLTRGTLAGSKSAVISIPAETIASRYAADITVIGQDFTLVFNPNAFMNDNMLNNRSNSDAGVRFKITQNNGNPELEAGTVGLSNLYVLEATQYVGKNQSNMEYLNSSILFNLDYDGNMADLRRLTNISFGRYNTSSKTWVPVKRSNHTDQAAIGTYIDRLGKYMVIGSRR</sequence>
<protein>
    <submittedName>
        <fullName evidence="4">Cell surface receptor IPT/TIG domain-containing protein</fullName>
    </submittedName>
</protein>
<dbReference type="SMART" id="SM00429">
    <property type="entry name" value="IPT"/>
    <property type="match status" value="5"/>
</dbReference>
<dbReference type="RefSeq" id="WP_201800568.1">
    <property type="nucleotide sequence ID" value="NZ_WSLF01000002.1"/>
</dbReference>
<feature type="chain" id="PRO_5028877421" evidence="2">
    <location>
        <begin position="29"/>
        <end position="2054"/>
    </location>
</feature>
<dbReference type="GO" id="GO:0017154">
    <property type="term" value="F:semaphorin receptor activity"/>
    <property type="evidence" value="ECO:0007669"/>
    <property type="project" value="InterPro"/>
</dbReference>
<dbReference type="PANTHER" id="PTHR22625">
    <property type="entry name" value="PLEXIN"/>
    <property type="match status" value="1"/>
</dbReference>
<evidence type="ECO:0000256" key="1">
    <source>
        <dbReference type="SAM" id="MobiDB-lite"/>
    </source>
</evidence>
<dbReference type="Proteomes" id="UP000483018">
    <property type="component" value="Unassembled WGS sequence"/>
</dbReference>
<dbReference type="InterPro" id="IPR002909">
    <property type="entry name" value="IPT_dom"/>
</dbReference>
<reference evidence="4 5" key="1">
    <citation type="submission" date="2019-12" db="EMBL/GenBank/DDBJ databases">
        <title>Defluviitalea raffinosedens, isolated from a biogas fermenter, genome sequencing and characterization.</title>
        <authorList>
            <person name="Rettenmaier R."/>
            <person name="Schneider M."/>
            <person name="Neuhaus K."/>
            <person name="Liebl W."/>
            <person name="Zverlov V."/>
        </authorList>
    </citation>
    <scope>NUCLEOTIDE SEQUENCE [LARGE SCALE GENOMIC DNA]</scope>
    <source>
        <strain evidence="4 5">249c-K6</strain>
    </source>
</reference>
<organism evidence="4 5">
    <name type="scientific">Defluviitalea raffinosedens</name>
    <dbReference type="NCBI Taxonomy" id="1450156"/>
    <lineage>
        <taxon>Bacteria</taxon>
        <taxon>Bacillati</taxon>
        <taxon>Bacillota</taxon>
        <taxon>Clostridia</taxon>
        <taxon>Lachnospirales</taxon>
        <taxon>Defluviitaleaceae</taxon>
        <taxon>Defluviitalea</taxon>
    </lineage>
</organism>
<evidence type="ECO:0000313" key="4">
    <source>
        <dbReference type="EMBL" id="KAE9636091.1"/>
    </source>
</evidence>
<dbReference type="SUPFAM" id="SSF49265">
    <property type="entry name" value="Fibronectin type III"/>
    <property type="match status" value="1"/>
</dbReference>
<dbReference type="InterPro" id="IPR036116">
    <property type="entry name" value="FN3_sf"/>
</dbReference>
<gene>
    <name evidence="4" type="ORF">GND95_02900</name>
</gene>
<keyword evidence="5" id="KW-1185">Reference proteome</keyword>
<dbReference type="EMBL" id="WSLF01000002">
    <property type="protein sequence ID" value="KAE9636091.1"/>
    <property type="molecule type" value="Genomic_DNA"/>
</dbReference>
<dbReference type="InterPro" id="IPR031148">
    <property type="entry name" value="Plexin"/>
</dbReference>
<feature type="region of interest" description="Disordered" evidence="1">
    <location>
        <begin position="1117"/>
        <end position="1142"/>
    </location>
</feature>
<dbReference type="InterPro" id="IPR013783">
    <property type="entry name" value="Ig-like_fold"/>
</dbReference>
<keyword evidence="4" id="KW-0675">Receptor</keyword>
<name>A0A7C8HFJ2_9FIRM</name>
<evidence type="ECO:0000313" key="5">
    <source>
        <dbReference type="Proteomes" id="UP000483018"/>
    </source>
</evidence>
<accession>A0A7C8HFJ2</accession>
<dbReference type="PANTHER" id="PTHR22625:SF70">
    <property type="entry name" value="PLEXIN A, ISOFORM A"/>
    <property type="match status" value="1"/>
</dbReference>
<dbReference type="CDD" id="cd00063">
    <property type="entry name" value="FN3"/>
    <property type="match status" value="1"/>
</dbReference>
<keyword evidence="2" id="KW-0732">Signal</keyword>
<dbReference type="Gene3D" id="2.60.40.10">
    <property type="entry name" value="Immunoglobulins"/>
    <property type="match status" value="6"/>
</dbReference>
<proteinExistence type="predicted"/>
<dbReference type="InterPro" id="IPR014756">
    <property type="entry name" value="Ig_E-set"/>
</dbReference>
<feature type="compositionally biased region" description="Polar residues" evidence="1">
    <location>
        <begin position="282"/>
        <end position="295"/>
    </location>
</feature>
<comment type="caution">
    <text evidence="4">The sequence shown here is derived from an EMBL/GenBank/DDBJ whole genome shotgun (WGS) entry which is preliminary data.</text>
</comment>
<dbReference type="PROSITE" id="PS50853">
    <property type="entry name" value="FN3"/>
    <property type="match status" value="1"/>
</dbReference>
<feature type="signal peptide" evidence="2">
    <location>
        <begin position="1"/>
        <end position="28"/>
    </location>
</feature>
<dbReference type="SMART" id="SM00060">
    <property type="entry name" value="FN3"/>
    <property type="match status" value="1"/>
</dbReference>
<feature type="compositionally biased region" description="Basic and acidic residues" evidence="1">
    <location>
        <begin position="1132"/>
        <end position="1142"/>
    </location>
</feature>
<evidence type="ECO:0000256" key="2">
    <source>
        <dbReference type="SAM" id="SignalP"/>
    </source>
</evidence>